<evidence type="ECO:0000313" key="3">
    <source>
        <dbReference type="Proteomes" id="UP001348149"/>
    </source>
</evidence>
<dbReference type="RefSeq" id="WP_326296978.1">
    <property type="nucleotide sequence ID" value="NZ_JAYLLH010000009.1"/>
</dbReference>
<organism evidence="2 3">
    <name type="scientific">Mesobacterium hydrothermale</name>
    <dbReference type="NCBI Taxonomy" id="3111907"/>
    <lineage>
        <taxon>Bacteria</taxon>
        <taxon>Pseudomonadati</taxon>
        <taxon>Pseudomonadota</taxon>
        <taxon>Alphaproteobacteria</taxon>
        <taxon>Rhodobacterales</taxon>
        <taxon>Roseobacteraceae</taxon>
        <taxon>Mesobacterium</taxon>
    </lineage>
</organism>
<protein>
    <submittedName>
        <fullName evidence="2">DUF6455 family protein</fullName>
    </submittedName>
</protein>
<dbReference type="Proteomes" id="UP001348149">
    <property type="component" value="Unassembled WGS sequence"/>
</dbReference>
<keyword evidence="3" id="KW-1185">Reference proteome</keyword>
<reference evidence="2 3" key="1">
    <citation type="submission" date="2024-01" db="EMBL/GenBank/DDBJ databases">
        <title>Mesobacterium rodlantinim sp. nov., isolated from shallow sea hydrothermal systems off Kueishantao Island.</title>
        <authorList>
            <person name="Su Z."/>
            <person name="Tang K."/>
        </authorList>
    </citation>
    <scope>NUCLEOTIDE SEQUENCE [LARGE SCALE GENOMIC DNA]</scope>
    <source>
        <strain evidence="2 3">TK19101</strain>
    </source>
</reference>
<dbReference type="InterPro" id="IPR045601">
    <property type="entry name" value="DUF6455"/>
</dbReference>
<feature type="domain" description="DUF6455" evidence="1">
    <location>
        <begin position="1"/>
        <end position="83"/>
    </location>
</feature>
<gene>
    <name evidence="2" type="ORF">VK792_08200</name>
</gene>
<name>A0ABU6HFR8_9RHOB</name>
<comment type="caution">
    <text evidence="2">The sequence shown here is derived from an EMBL/GenBank/DDBJ whole genome shotgun (WGS) entry which is preliminary data.</text>
</comment>
<proteinExistence type="predicted"/>
<evidence type="ECO:0000259" key="1">
    <source>
        <dbReference type="Pfam" id="PF20056"/>
    </source>
</evidence>
<dbReference type="Pfam" id="PF20056">
    <property type="entry name" value="DUF6455"/>
    <property type="match status" value="1"/>
</dbReference>
<accession>A0ABU6HFR8</accession>
<evidence type="ECO:0000313" key="2">
    <source>
        <dbReference type="EMBL" id="MEC3861262.1"/>
    </source>
</evidence>
<dbReference type="EMBL" id="JAYLLH010000009">
    <property type="protein sequence ID" value="MEC3861262.1"/>
    <property type="molecule type" value="Genomic_DNA"/>
</dbReference>
<sequence>MQSTKTLRRHAQLVDRMADALGIDLEEEALRGHLTISEIDDAVLRCTGCTNPDSCEHWLDTGPQASDPPGYCRNAELFGDLRNSHP</sequence>